<dbReference type="Gene3D" id="1.10.150.240">
    <property type="entry name" value="Putative phosphatase, domain 2"/>
    <property type="match status" value="1"/>
</dbReference>
<accession>A0A179B3E1</accession>
<reference evidence="1 2" key="1">
    <citation type="submission" date="2016-04" db="EMBL/GenBank/DDBJ databases">
        <title>Peptidophaga gingivicola gen. nov., sp. nov., isolated from human subgingival plaque.</title>
        <authorList>
            <person name="Beall C.J."/>
            <person name="Mokrzan E.M."/>
            <person name="Griffen A.L."/>
            <person name="Leys E.J."/>
        </authorList>
    </citation>
    <scope>NUCLEOTIDE SEQUENCE [LARGE SCALE GENOMIC DNA]</scope>
    <source>
        <strain evidence="1 2">BA112</strain>
    </source>
</reference>
<dbReference type="Gene3D" id="3.40.50.1000">
    <property type="entry name" value="HAD superfamily/HAD-like"/>
    <property type="match status" value="1"/>
</dbReference>
<keyword evidence="2" id="KW-1185">Reference proteome</keyword>
<dbReference type="RefSeq" id="WP_064230837.1">
    <property type="nucleotide sequence ID" value="NZ_LVZK01000001.1"/>
</dbReference>
<dbReference type="NCBIfam" id="TIGR01509">
    <property type="entry name" value="HAD-SF-IA-v3"/>
    <property type="match status" value="1"/>
</dbReference>
<evidence type="ECO:0000313" key="2">
    <source>
        <dbReference type="Proteomes" id="UP000078368"/>
    </source>
</evidence>
<dbReference type="InterPro" id="IPR023214">
    <property type="entry name" value="HAD_sf"/>
</dbReference>
<comment type="caution">
    <text evidence="1">The sequence shown here is derived from an EMBL/GenBank/DDBJ whole genome shotgun (WGS) entry which is preliminary data.</text>
</comment>
<dbReference type="Proteomes" id="UP000078368">
    <property type="component" value="Unassembled WGS sequence"/>
</dbReference>
<proteinExistence type="predicted"/>
<evidence type="ECO:0008006" key="3">
    <source>
        <dbReference type="Google" id="ProtNLM"/>
    </source>
</evidence>
<evidence type="ECO:0000313" key="1">
    <source>
        <dbReference type="EMBL" id="OAP85895.1"/>
    </source>
</evidence>
<sequence>MHALLFDLFGLFISEQSRTSFETLARTVGVEPDVLLPAYRGENRVEYDAGAIGSREYWARISAETGVDIDWQAALAADLAALGVKDEAMVSFARGLNRSGLTMGMLSNIPCDFVGWTRWHNPWIDELFDPVLFSCRLRLAKPDEEVFAVALARLSQSAGRKLAPEDVLFVDDSPKNVEAAKKLGFLGHCFENLEALSAKIESI</sequence>
<dbReference type="PANTHER" id="PTHR43611:SF3">
    <property type="entry name" value="FLAVIN MONONUCLEOTIDE HYDROLASE 1, CHLOROPLATIC"/>
    <property type="match status" value="1"/>
</dbReference>
<dbReference type="STRING" id="1823756.A4H34_01505"/>
<dbReference type="Pfam" id="PF00702">
    <property type="entry name" value="Hydrolase"/>
    <property type="match status" value="1"/>
</dbReference>
<dbReference type="OrthoDB" id="9797415at2"/>
<dbReference type="InterPro" id="IPR023198">
    <property type="entry name" value="PGP-like_dom2"/>
</dbReference>
<dbReference type="PANTHER" id="PTHR43611">
    <property type="entry name" value="ALPHA-D-GLUCOSE 1-PHOSPHATE PHOSPHATASE"/>
    <property type="match status" value="1"/>
</dbReference>
<dbReference type="AlphaFoldDB" id="A0A179B3E1"/>
<gene>
    <name evidence="1" type="ORF">A4H34_01505</name>
</gene>
<dbReference type="InterPro" id="IPR036412">
    <property type="entry name" value="HAD-like_sf"/>
</dbReference>
<name>A0A179B3E1_9ACTO</name>
<dbReference type="SUPFAM" id="SSF56784">
    <property type="entry name" value="HAD-like"/>
    <property type="match status" value="1"/>
</dbReference>
<organism evidence="1 2">
    <name type="scientific">Peptidiphaga gingivicola</name>
    <dbReference type="NCBI Taxonomy" id="2741497"/>
    <lineage>
        <taxon>Bacteria</taxon>
        <taxon>Bacillati</taxon>
        <taxon>Actinomycetota</taxon>
        <taxon>Actinomycetes</taxon>
        <taxon>Actinomycetales</taxon>
        <taxon>Actinomycetaceae</taxon>
        <taxon>Peptidiphaga</taxon>
    </lineage>
</organism>
<dbReference type="InterPro" id="IPR006439">
    <property type="entry name" value="HAD-SF_hydro_IA"/>
</dbReference>
<dbReference type="EMBL" id="LVZK01000001">
    <property type="protein sequence ID" value="OAP85895.1"/>
    <property type="molecule type" value="Genomic_DNA"/>
</dbReference>
<protein>
    <recommendedName>
        <fullName evidence="3">Haloacid dehalogenase</fullName>
    </recommendedName>
</protein>